<dbReference type="Pfam" id="PF13602">
    <property type="entry name" value="ADH_zinc_N_2"/>
    <property type="match status" value="1"/>
</dbReference>
<evidence type="ECO:0000313" key="2">
    <source>
        <dbReference type="EMBL" id="KAF3800914.1"/>
    </source>
</evidence>
<dbReference type="Pfam" id="PF08240">
    <property type="entry name" value="ADH_N"/>
    <property type="match status" value="1"/>
</dbReference>
<dbReference type="InterPro" id="IPR011032">
    <property type="entry name" value="GroES-like_sf"/>
</dbReference>
<dbReference type="InterPro" id="IPR020843">
    <property type="entry name" value="ER"/>
</dbReference>
<dbReference type="CDD" id="cd05289">
    <property type="entry name" value="MDR_like_2"/>
    <property type="match status" value="1"/>
</dbReference>
<dbReference type="InterPro" id="IPR052585">
    <property type="entry name" value="Lipid_raft_assoc_Zn_ADH"/>
</dbReference>
<dbReference type="AlphaFoldDB" id="A0A8H4FH91"/>
<sequence length="325" mass="33876">MKAIQVLGPASSPEVVATSSLPTPIPNSSEILIRVHAAGITADELLWPELYTAPHRIPGHELSGTVAALGPTYTGPLRLSQPVFAFIAADSGGGGQAEYVVCLSDEVAPKPSSISHEAAAALPIPLLTAWEGIIVRGKVGAGMKVLITGAGGAVGSTAVQIAARRGAEVVALASSRSEEILTGLGARKVADYNDGSWSAEIRGVDVVFDTVGGDVLGKTWEVVRPGGMTITVGDPAPEWAFGRGLAEEAGRYPHVRYEYFIVSPDVEALSMAAGMIDEGLVEALRVEAFSFEEAGQAWEFAGRRGRDGKAVITFGDFAENGRVKQ</sequence>
<dbReference type="EMBL" id="WVTB01000071">
    <property type="protein sequence ID" value="KAF3800914.1"/>
    <property type="molecule type" value="Genomic_DNA"/>
</dbReference>
<dbReference type="SUPFAM" id="SSF51735">
    <property type="entry name" value="NAD(P)-binding Rossmann-fold domains"/>
    <property type="match status" value="1"/>
</dbReference>
<reference evidence="2" key="1">
    <citation type="journal article" date="2020" name="Phytopathology">
        <title>Genome sequence and comparative analysis of Colletotrichum gloeosporioides isolated from Liriodendron leaves.</title>
        <authorList>
            <person name="Fu F.F."/>
            <person name="Hao Z."/>
            <person name="Wang P."/>
            <person name="Lu Y."/>
            <person name="Xue L.J."/>
            <person name="Wei G."/>
            <person name="Tian Y."/>
            <person name="Baishi H."/>
            <person name="Xu H."/>
            <person name="Shi J."/>
            <person name="Cheng T."/>
            <person name="Wang G."/>
            <person name="Yi Y."/>
            <person name="Chen J."/>
        </authorList>
    </citation>
    <scope>NUCLEOTIDE SEQUENCE</scope>
    <source>
        <strain evidence="2">Lc1</strain>
    </source>
</reference>
<dbReference type="InterPro" id="IPR036291">
    <property type="entry name" value="NAD(P)-bd_dom_sf"/>
</dbReference>
<keyword evidence="3" id="KW-1185">Reference proteome</keyword>
<evidence type="ECO:0000313" key="3">
    <source>
        <dbReference type="Proteomes" id="UP000613401"/>
    </source>
</evidence>
<evidence type="ECO:0000259" key="1">
    <source>
        <dbReference type="SMART" id="SM00829"/>
    </source>
</evidence>
<accession>A0A8H4FH91</accession>
<dbReference type="SMART" id="SM00829">
    <property type="entry name" value="PKS_ER"/>
    <property type="match status" value="1"/>
</dbReference>
<reference evidence="2" key="2">
    <citation type="submission" date="2020-03" db="EMBL/GenBank/DDBJ databases">
        <authorList>
            <person name="Fu F.-F."/>
            <person name="Chen J."/>
        </authorList>
    </citation>
    <scope>NUCLEOTIDE SEQUENCE</scope>
    <source>
        <strain evidence="2">Lc1</strain>
    </source>
</reference>
<organism evidence="2 3">
    <name type="scientific">Colletotrichum gloeosporioides</name>
    <name type="common">Anthracnose fungus</name>
    <name type="synonym">Glomerella cingulata</name>
    <dbReference type="NCBI Taxonomy" id="474922"/>
    <lineage>
        <taxon>Eukaryota</taxon>
        <taxon>Fungi</taxon>
        <taxon>Dikarya</taxon>
        <taxon>Ascomycota</taxon>
        <taxon>Pezizomycotina</taxon>
        <taxon>Sordariomycetes</taxon>
        <taxon>Hypocreomycetidae</taxon>
        <taxon>Glomerellales</taxon>
        <taxon>Glomerellaceae</taxon>
        <taxon>Colletotrichum</taxon>
        <taxon>Colletotrichum gloeosporioides species complex</taxon>
    </lineage>
</organism>
<dbReference type="PANTHER" id="PTHR43482">
    <property type="entry name" value="PROTEIN AST1-RELATED"/>
    <property type="match status" value="1"/>
</dbReference>
<comment type="caution">
    <text evidence="2">The sequence shown here is derived from an EMBL/GenBank/DDBJ whole genome shotgun (WGS) entry which is preliminary data.</text>
</comment>
<protein>
    <submittedName>
        <fullName evidence="2">2-methylene-furan-3-one reductase</fullName>
    </submittedName>
</protein>
<dbReference type="Gene3D" id="3.90.180.10">
    <property type="entry name" value="Medium-chain alcohol dehydrogenases, catalytic domain"/>
    <property type="match status" value="1"/>
</dbReference>
<dbReference type="Gene3D" id="3.40.50.720">
    <property type="entry name" value="NAD(P)-binding Rossmann-like Domain"/>
    <property type="match status" value="1"/>
</dbReference>
<feature type="domain" description="Enoyl reductase (ER)" evidence="1">
    <location>
        <begin position="8"/>
        <end position="312"/>
    </location>
</feature>
<dbReference type="GeneID" id="69017319"/>
<proteinExistence type="predicted"/>
<dbReference type="SUPFAM" id="SSF50129">
    <property type="entry name" value="GroES-like"/>
    <property type="match status" value="1"/>
</dbReference>
<gene>
    <name evidence="2" type="ORF">GCG54_00010187</name>
</gene>
<dbReference type="RefSeq" id="XP_045260073.1">
    <property type="nucleotide sequence ID" value="XM_045410118.1"/>
</dbReference>
<dbReference type="InterPro" id="IPR013154">
    <property type="entry name" value="ADH-like_N"/>
</dbReference>
<dbReference type="GO" id="GO:0016491">
    <property type="term" value="F:oxidoreductase activity"/>
    <property type="evidence" value="ECO:0007669"/>
    <property type="project" value="InterPro"/>
</dbReference>
<name>A0A8H4FH91_COLGL</name>
<dbReference type="PANTHER" id="PTHR43482:SF4">
    <property type="entry name" value="ALCOHOL DEHYDROGENASE, PUTATIVE (AFU_ORTHOLOGUE AFUA_7G06260)-RELATED"/>
    <property type="match status" value="1"/>
</dbReference>
<dbReference type="Proteomes" id="UP000613401">
    <property type="component" value="Unassembled WGS sequence"/>
</dbReference>